<evidence type="ECO:0000256" key="6">
    <source>
        <dbReference type="ARBA" id="ARBA00023295"/>
    </source>
</evidence>
<evidence type="ECO:0000256" key="9">
    <source>
        <dbReference type="RuleBase" id="RU361169"/>
    </source>
</evidence>
<comment type="similarity">
    <text evidence="2 9">Belongs to the glycosyl hydrolase 28 family.</text>
</comment>
<dbReference type="Gene3D" id="2.160.20.10">
    <property type="entry name" value="Single-stranded right-handed beta-helix, Pectin lyase-like"/>
    <property type="match status" value="1"/>
</dbReference>
<dbReference type="InterPro" id="IPR012334">
    <property type="entry name" value="Pectin_lyas_fold"/>
</dbReference>
<feature type="active site" evidence="8">
    <location>
        <position position="285"/>
    </location>
</feature>
<accession>A0AAV7FAM7</accession>
<evidence type="ECO:0000256" key="8">
    <source>
        <dbReference type="PROSITE-ProRule" id="PRU10052"/>
    </source>
</evidence>
<dbReference type="GO" id="GO:0005975">
    <property type="term" value="P:carbohydrate metabolic process"/>
    <property type="evidence" value="ECO:0007669"/>
    <property type="project" value="InterPro"/>
</dbReference>
<sequence length="438" mass="47631">MASIKEILVSLKEKPAQISKRSSVIRKRTHVSERLKQPRLHKYRHRGVLYVSCFLLILSTRLADAANPISVWNVKNFGAVGDGKTDASKALLGAWKRACQSPGKSKVLIPKGTFLVYPVVLSGPCRESVDLRVKGVVTAPGLDAFNSDAWIEFQYINGLTITGSGIFDGQGAEAWPRNRCKQSSNCPQLPVSLRFSFVRDATIQGISSLNSKNKHFAFYACENVVVRFIKIAAPADSPNTDGIYTALSRRIQILGSVIATGDDCVAIGPGSYNVTVAGVFCGPGHGISVGSLGRNPDEADVTGLKVRNCTFTNTDNGVRIKTWPDRPARNSVSDIIFEDILMHDVHNPIVIDQLYCPHDQCSLKSPSKVRLRDITYRNIRGVSTSETAVMFLCSAEVPCQNVDLVNINLSFKGEGPSKSSCFNVDGVASGMQKPPPCF</sequence>
<evidence type="ECO:0000256" key="3">
    <source>
        <dbReference type="ARBA" id="ARBA00022512"/>
    </source>
</evidence>
<dbReference type="AlphaFoldDB" id="A0AAV7FAM7"/>
<comment type="subcellular location">
    <subcellularLocation>
        <location evidence="1">Secreted</location>
        <location evidence="1">Cell wall</location>
    </subcellularLocation>
</comment>
<dbReference type="Proteomes" id="UP000825729">
    <property type="component" value="Unassembled WGS sequence"/>
</dbReference>
<dbReference type="GO" id="GO:0004650">
    <property type="term" value="F:polygalacturonase activity"/>
    <property type="evidence" value="ECO:0007669"/>
    <property type="project" value="InterPro"/>
</dbReference>
<evidence type="ECO:0000256" key="1">
    <source>
        <dbReference type="ARBA" id="ARBA00004191"/>
    </source>
</evidence>
<dbReference type="InterPro" id="IPR006626">
    <property type="entry name" value="PbH1"/>
</dbReference>
<dbReference type="GO" id="GO:0071555">
    <property type="term" value="P:cell wall organization"/>
    <property type="evidence" value="ECO:0007669"/>
    <property type="project" value="UniProtKB-KW"/>
</dbReference>
<keyword evidence="3" id="KW-0134">Cell wall</keyword>
<evidence type="ECO:0000256" key="7">
    <source>
        <dbReference type="ARBA" id="ARBA00023316"/>
    </source>
</evidence>
<dbReference type="FunFam" id="2.160.20.10:FF:000004">
    <property type="entry name" value="Pectin lyase-like superfamily protein"/>
    <property type="match status" value="1"/>
</dbReference>
<dbReference type="SUPFAM" id="SSF51126">
    <property type="entry name" value="Pectin lyase-like"/>
    <property type="match status" value="1"/>
</dbReference>
<evidence type="ECO:0000256" key="5">
    <source>
        <dbReference type="ARBA" id="ARBA00022801"/>
    </source>
</evidence>
<organism evidence="10 11">
    <name type="scientific">Aristolochia fimbriata</name>
    <name type="common">White veined hardy Dutchman's pipe vine</name>
    <dbReference type="NCBI Taxonomy" id="158543"/>
    <lineage>
        <taxon>Eukaryota</taxon>
        <taxon>Viridiplantae</taxon>
        <taxon>Streptophyta</taxon>
        <taxon>Embryophyta</taxon>
        <taxon>Tracheophyta</taxon>
        <taxon>Spermatophyta</taxon>
        <taxon>Magnoliopsida</taxon>
        <taxon>Magnoliidae</taxon>
        <taxon>Piperales</taxon>
        <taxon>Aristolochiaceae</taxon>
        <taxon>Aristolochia</taxon>
    </lineage>
</organism>
<name>A0AAV7FAM7_ARIFI</name>
<dbReference type="Pfam" id="PF00295">
    <property type="entry name" value="Glyco_hydro_28"/>
    <property type="match status" value="1"/>
</dbReference>
<dbReference type="SMART" id="SM00710">
    <property type="entry name" value="PbH1"/>
    <property type="match status" value="5"/>
</dbReference>
<dbReference type="InterPro" id="IPR011050">
    <property type="entry name" value="Pectin_lyase_fold/virulence"/>
</dbReference>
<keyword evidence="7" id="KW-0961">Cell wall biogenesis/degradation</keyword>
<dbReference type="InterPro" id="IPR000743">
    <property type="entry name" value="Glyco_hydro_28"/>
</dbReference>
<evidence type="ECO:0000313" key="10">
    <source>
        <dbReference type="EMBL" id="KAG9456633.1"/>
    </source>
</evidence>
<dbReference type="PROSITE" id="PS00502">
    <property type="entry name" value="POLYGALACTURONASE"/>
    <property type="match status" value="1"/>
</dbReference>
<dbReference type="EMBL" id="JAINDJ010000002">
    <property type="protein sequence ID" value="KAG9456633.1"/>
    <property type="molecule type" value="Genomic_DNA"/>
</dbReference>
<keyword evidence="4" id="KW-0964">Secreted</keyword>
<proteinExistence type="inferred from homology"/>
<evidence type="ECO:0000256" key="2">
    <source>
        <dbReference type="ARBA" id="ARBA00008834"/>
    </source>
</evidence>
<evidence type="ECO:0000256" key="4">
    <source>
        <dbReference type="ARBA" id="ARBA00022525"/>
    </source>
</evidence>
<comment type="caution">
    <text evidence="10">The sequence shown here is derived from an EMBL/GenBank/DDBJ whole genome shotgun (WGS) entry which is preliminary data.</text>
</comment>
<gene>
    <name evidence="10" type="ORF">H6P81_001141</name>
</gene>
<protein>
    <recommendedName>
        <fullName evidence="12">Exopolygalacturonase-like</fullName>
    </recommendedName>
</protein>
<keyword evidence="6 9" id="KW-0326">Glycosidase</keyword>
<dbReference type="PANTHER" id="PTHR31375">
    <property type="match status" value="1"/>
</dbReference>
<reference evidence="10 11" key="1">
    <citation type="submission" date="2021-07" db="EMBL/GenBank/DDBJ databases">
        <title>The Aristolochia fimbriata genome: insights into angiosperm evolution, floral development and chemical biosynthesis.</title>
        <authorList>
            <person name="Jiao Y."/>
        </authorList>
    </citation>
    <scope>NUCLEOTIDE SEQUENCE [LARGE SCALE GENOMIC DNA]</scope>
    <source>
        <strain evidence="10">IBCAS-2021</strain>
        <tissue evidence="10">Leaf</tissue>
    </source>
</reference>
<evidence type="ECO:0000313" key="11">
    <source>
        <dbReference type="Proteomes" id="UP000825729"/>
    </source>
</evidence>
<evidence type="ECO:0008006" key="12">
    <source>
        <dbReference type="Google" id="ProtNLM"/>
    </source>
</evidence>
<keyword evidence="11" id="KW-1185">Reference proteome</keyword>
<keyword evidence="5 9" id="KW-0378">Hydrolase</keyword>